<dbReference type="InterPro" id="IPR041698">
    <property type="entry name" value="Methyltransf_25"/>
</dbReference>
<evidence type="ECO:0000313" key="2">
    <source>
        <dbReference type="Proteomes" id="UP000887574"/>
    </source>
</evidence>
<evidence type="ECO:0000259" key="1">
    <source>
        <dbReference type="Pfam" id="PF13649"/>
    </source>
</evidence>
<dbReference type="Pfam" id="PF13649">
    <property type="entry name" value="Methyltransf_25"/>
    <property type="match status" value="1"/>
</dbReference>
<proteinExistence type="predicted"/>
<dbReference type="InterPro" id="IPR029063">
    <property type="entry name" value="SAM-dependent_MTases_sf"/>
</dbReference>
<evidence type="ECO:0000313" key="3">
    <source>
        <dbReference type="WBParaSite" id="jg21433"/>
    </source>
</evidence>
<dbReference type="Proteomes" id="UP000887574">
    <property type="component" value="Unplaced"/>
</dbReference>
<feature type="domain" description="Methyltransferase" evidence="1">
    <location>
        <begin position="23"/>
        <end position="82"/>
    </location>
</feature>
<name>A0A915DP49_9BILA</name>
<reference evidence="3" key="1">
    <citation type="submission" date="2022-11" db="UniProtKB">
        <authorList>
            <consortium name="WormBaseParasite"/>
        </authorList>
    </citation>
    <scope>IDENTIFICATION</scope>
</reference>
<dbReference type="WBParaSite" id="jg21433">
    <property type="protein sequence ID" value="jg21433"/>
    <property type="gene ID" value="jg21433"/>
</dbReference>
<protein>
    <submittedName>
        <fullName evidence="3">Methyltransferase type 11 domain-containing protein</fullName>
    </submittedName>
</protein>
<keyword evidence="2" id="KW-1185">Reference proteome</keyword>
<accession>A0A915DP49</accession>
<dbReference type="SUPFAM" id="SSF53335">
    <property type="entry name" value="S-adenosyl-L-methionine-dependent methyltransferases"/>
    <property type="match status" value="1"/>
</dbReference>
<organism evidence="2 3">
    <name type="scientific">Ditylenchus dipsaci</name>
    <dbReference type="NCBI Taxonomy" id="166011"/>
    <lineage>
        <taxon>Eukaryota</taxon>
        <taxon>Metazoa</taxon>
        <taxon>Ecdysozoa</taxon>
        <taxon>Nematoda</taxon>
        <taxon>Chromadorea</taxon>
        <taxon>Rhabditida</taxon>
        <taxon>Tylenchina</taxon>
        <taxon>Tylenchomorpha</taxon>
        <taxon>Sphaerularioidea</taxon>
        <taxon>Anguinidae</taxon>
        <taxon>Anguininae</taxon>
        <taxon>Ditylenchus</taxon>
    </lineage>
</organism>
<dbReference type="Gene3D" id="3.40.50.150">
    <property type="entry name" value="Vaccinia Virus protein VP39"/>
    <property type="match status" value="2"/>
</dbReference>
<dbReference type="CDD" id="cd02440">
    <property type="entry name" value="AdoMet_MTases"/>
    <property type="match status" value="1"/>
</dbReference>
<dbReference type="AlphaFoldDB" id="A0A915DP49"/>
<sequence>MPFADILPQQILLQHNPSAGTEVLDIGSGTGMLAEFLKQKGFSLLCIDPSEEMVKRTSAKGLNTVQTNLQDFAKMPTELERIHKWINPNGIFVLAMIEGRGEGVQEGDSKYPRYFSFYTKEEILGLMEKKFECVFESRRQGPTTYLIFIFRKK</sequence>